<keyword evidence="2" id="KW-0560">Oxidoreductase</keyword>
<dbReference type="InterPro" id="IPR036291">
    <property type="entry name" value="NAD(P)-bd_dom_sf"/>
</dbReference>
<keyword evidence="4" id="KW-1185">Reference proteome</keyword>
<dbReference type="Gene3D" id="3.40.50.720">
    <property type="entry name" value="NAD(P)-binding Rossmann-like Domain"/>
    <property type="match status" value="1"/>
</dbReference>
<dbReference type="PANTHER" id="PTHR42760:SF133">
    <property type="entry name" value="3-OXOACYL-[ACYL-CARRIER-PROTEIN] REDUCTASE"/>
    <property type="match status" value="1"/>
</dbReference>
<proteinExistence type="inferred from homology"/>
<dbReference type="InterPro" id="IPR002347">
    <property type="entry name" value="SDR_fam"/>
</dbReference>
<protein>
    <submittedName>
        <fullName evidence="3">SDR family oxidoreductase</fullName>
    </submittedName>
</protein>
<dbReference type="EMBL" id="CP139781">
    <property type="protein sequence ID" value="WRQ85521.1"/>
    <property type="molecule type" value="Genomic_DNA"/>
</dbReference>
<dbReference type="Proteomes" id="UP000738431">
    <property type="component" value="Chromosome"/>
</dbReference>
<dbReference type="PRINTS" id="PR00081">
    <property type="entry name" value="GDHRDH"/>
</dbReference>
<reference evidence="3 4" key="1">
    <citation type="submission" date="2021-08" db="EMBL/GenBank/DDBJ databases">
        <authorList>
            <person name="Zhang D."/>
            <person name="Zhang A."/>
            <person name="Wang L."/>
        </authorList>
    </citation>
    <scope>NUCLEOTIDE SEQUENCE [LARGE SCALE GENOMIC DNA]</scope>
    <source>
        <strain evidence="3 4">WL0086</strain>
    </source>
</reference>
<dbReference type="SUPFAM" id="SSF51735">
    <property type="entry name" value="NAD(P)-binding Rossmann-fold domains"/>
    <property type="match status" value="1"/>
</dbReference>
<dbReference type="PANTHER" id="PTHR42760">
    <property type="entry name" value="SHORT-CHAIN DEHYDROGENASES/REDUCTASES FAMILY MEMBER"/>
    <property type="match status" value="1"/>
</dbReference>
<comment type="similarity">
    <text evidence="1">Belongs to the short-chain dehydrogenases/reductases (SDR) family.</text>
</comment>
<accession>A0ABZ1C268</accession>
<name>A0ABZ1C268_9BACT</name>
<evidence type="ECO:0000256" key="2">
    <source>
        <dbReference type="ARBA" id="ARBA00023002"/>
    </source>
</evidence>
<evidence type="ECO:0000313" key="3">
    <source>
        <dbReference type="EMBL" id="WRQ85521.1"/>
    </source>
</evidence>
<gene>
    <name evidence="3" type="ORF">K1X11_011980</name>
</gene>
<organism evidence="3 4">
    <name type="scientific">Actomonas aquatica</name>
    <dbReference type="NCBI Taxonomy" id="2866162"/>
    <lineage>
        <taxon>Bacteria</taxon>
        <taxon>Pseudomonadati</taxon>
        <taxon>Verrucomicrobiota</taxon>
        <taxon>Opitutia</taxon>
        <taxon>Opitutales</taxon>
        <taxon>Opitutaceae</taxon>
        <taxon>Actomonas</taxon>
    </lineage>
</organism>
<dbReference type="RefSeq" id="WP_221031947.1">
    <property type="nucleotide sequence ID" value="NZ_CP139781.1"/>
</dbReference>
<dbReference type="Pfam" id="PF13561">
    <property type="entry name" value="adh_short_C2"/>
    <property type="match status" value="1"/>
</dbReference>
<reference evidence="3 4" key="2">
    <citation type="submission" date="2023-12" db="EMBL/GenBank/DDBJ databases">
        <title>Description of an unclassified Opitutus bacterium of Verrucomicrobiota.</title>
        <authorList>
            <person name="Zhang D.-F."/>
        </authorList>
    </citation>
    <scope>NUCLEOTIDE SEQUENCE [LARGE SCALE GENOMIC DNA]</scope>
    <source>
        <strain evidence="3 4">WL0086</strain>
    </source>
</reference>
<evidence type="ECO:0000313" key="4">
    <source>
        <dbReference type="Proteomes" id="UP000738431"/>
    </source>
</evidence>
<evidence type="ECO:0000256" key="1">
    <source>
        <dbReference type="ARBA" id="ARBA00006484"/>
    </source>
</evidence>
<sequence>MSDFPISLAGKLVVQFGGSGLLGRALAADLARAGAHVIVAGRDPSKLADLQTDAATAGHLLTATAVDITDEASLAALRDGLLDQHGRIDGVVFNAVSRPMAGLNDPVAAWRDSMETNATGLLLTARTFGNAMASAGSGSLVNIGSIQGMVGPNGFLYEGTEMISPPDYFFHKGGMVNLTRYLAAQYGPKGVRVNTVSPGGIFNPAKPPPDAFLQRYGQMTMTGRMAHAHEISGAVAFLLSDASTYVTGTNLPVDGGYTAK</sequence>